<proteinExistence type="predicted"/>
<evidence type="ECO:0000259" key="2">
    <source>
        <dbReference type="Pfam" id="PF13847"/>
    </source>
</evidence>
<dbReference type="AlphaFoldDB" id="A0A839HHZ2"/>
<dbReference type="EMBL" id="JABVCQ010000025">
    <property type="protein sequence ID" value="MBB1126746.1"/>
    <property type="molecule type" value="Genomic_DNA"/>
</dbReference>
<dbReference type="InterPro" id="IPR029063">
    <property type="entry name" value="SAM-dependent_MTases_sf"/>
</dbReference>
<sequence length="511" mass="56434">MNWSHGYNTSVGYTFGYYREMSPAWIDFALRLQGYAAPTGKKRRYLELGFGQGLNLILLAVANPDIDFLGIDFNPEQVAHARKLAAGIKNVRFEEADFLNLAAHWPADYGQFDYAALHGIYTWVSPELRQAIVKCLHHAVAAGGVVYNSYNALPGWLAAFPLQHVMVRYQKTTGQPPLTAIDNSLKLMHRLREAGASLFTAQPTLANRIETAEKHDRAYLLHEYLHDGAWFPLWYSQAMNEMAQAQLVAAGTATLPEIFLPTLLPVPLRTVIEEVADPILRQELIDTAINQSFRRDLYQRGHQRLWPLEGQRVWSAISLISLTGMPEDKQLKFATSFGQLNGDPDSYGAILTALTTGPKTVAQLAALPEWQGKSFGLLLHVLSLLLHGSYIGIQQENVDLRNVTRFNRTLARAVADGANYSCVLAGQLGIGLAASTVDLMFLDVLAETPTARAETLAAGLLTRLTALGRQLLKDGTAVTDPDAARTQALQLATLFTSKTLPEWKRLGVWTA</sequence>
<evidence type="ECO:0000313" key="4">
    <source>
        <dbReference type="Proteomes" id="UP000548632"/>
    </source>
</evidence>
<dbReference type="Pfam" id="PF10119">
    <property type="entry name" value="MethyTransf_Reg"/>
    <property type="match status" value="1"/>
</dbReference>
<keyword evidence="3" id="KW-0489">Methyltransferase</keyword>
<dbReference type="Gene3D" id="3.40.50.150">
    <property type="entry name" value="Vaccinia Virus protein VP39"/>
    <property type="match status" value="1"/>
</dbReference>
<reference evidence="3 4" key="1">
    <citation type="journal article" date="2020" name="Arch. Microbiol.">
        <title>The genome sequence of the giant phototrophic gammaproteobacterium Thiospirillum jenense gives insight into its physiological properties and phylogenetic relationships.</title>
        <authorList>
            <person name="Imhoff J.F."/>
            <person name="Meyer T.E."/>
            <person name="Kyndt J.A."/>
        </authorList>
    </citation>
    <scope>NUCLEOTIDE SEQUENCE [LARGE SCALE GENOMIC DNA]</scope>
    <source>
        <strain evidence="3 4">DSM 216</strain>
    </source>
</reference>
<name>A0A839HHZ2_9GAMM</name>
<comment type="caution">
    <text evidence="3">The sequence shown here is derived from an EMBL/GenBank/DDBJ whole genome shotgun (WGS) entry which is preliminary data.</text>
</comment>
<organism evidence="3 4">
    <name type="scientific">Thiospirillum jenense</name>
    <dbReference type="NCBI Taxonomy" id="1653858"/>
    <lineage>
        <taxon>Bacteria</taxon>
        <taxon>Pseudomonadati</taxon>
        <taxon>Pseudomonadota</taxon>
        <taxon>Gammaproteobacteria</taxon>
        <taxon>Chromatiales</taxon>
        <taxon>Chromatiaceae</taxon>
        <taxon>Thiospirillum</taxon>
    </lineage>
</organism>
<evidence type="ECO:0000259" key="1">
    <source>
        <dbReference type="Pfam" id="PF10119"/>
    </source>
</evidence>
<dbReference type="Proteomes" id="UP000548632">
    <property type="component" value="Unassembled WGS sequence"/>
</dbReference>
<dbReference type="SUPFAM" id="SSF53335">
    <property type="entry name" value="S-adenosyl-L-methionine-dependent methyltransferases"/>
    <property type="match status" value="1"/>
</dbReference>
<dbReference type="GO" id="GO:0008168">
    <property type="term" value="F:methyltransferase activity"/>
    <property type="evidence" value="ECO:0007669"/>
    <property type="project" value="UniProtKB-KW"/>
</dbReference>
<dbReference type="CDD" id="cd02440">
    <property type="entry name" value="AdoMet_MTases"/>
    <property type="match status" value="1"/>
</dbReference>
<protein>
    <submittedName>
        <fullName evidence="3">Methyltransferase regulatory domain-containing protein</fullName>
    </submittedName>
</protein>
<evidence type="ECO:0000313" key="3">
    <source>
        <dbReference type="EMBL" id="MBB1126746.1"/>
    </source>
</evidence>
<dbReference type="GO" id="GO:0032259">
    <property type="term" value="P:methylation"/>
    <property type="evidence" value="ECO:0007669"/>
    <property type="project" value="UniProtKB-KW"/>
</dbReference>
<feature type="domain" description="Methyltransferase" evidence="2">
    <location>
        <begin position="41"/>
        <end position="120"/>
    </location>
</feature>
<accession>A0A839HHZ2</accession>
<gene>
    <name evidence="3" type="ORF">HUK38_10975</name>
</gene>
<dbReference type="Pfam" id="PF13847">
    <property type="entry name" value="Methyltransf_31"/>
    <property type="match status" value="1"/>
</dbReference>
<keyword evidence="3" id="KW-0808">Transferase</keyword>
<dbReference type="InterPro" id="IPR025714">
    <property type="entry name" value="Methyltranfer_dom"/>
</dbReference>
<dbReference type="InterPro" id="IPR018773">
    <property type="entry name" value="MeTrfase_reg_dom_prd"/>
</dbReference>
<keyword evidence="4" id="KW-1185">Reference proteome</keyword>
<feature type="domain" description="Methyltransferase regulatory" evidence="1">
    <location>
        <begin position="216"/>
        <end position="299"/>
    </location>
</feature>